<comment type="caution">
    <text evidence="2">The sequence shown here is derived from an EMBL/GenBank/DDBJ whole genome shotgun (WGS) entry which is preliminary data.</text>
</comment>
<sequence>MPRQRMTLPAGREALARDSQVPLPSWSLHINRNSVDRVISATGANPELDLDDIKNTRVRRQVRTMLVYVLDVNVEMCYIALMECHNELDDAICLILDVKEELDRQAKDLRLREEDNRQVTRSGKKLTPAEIAANLDKLLFGASFDDSATEDGATVSVAKYNSITLTTELENASTRPIKTTSSCTQTKAVGYRILPAGHLDSISPIEYTLPKWLEVNKREEERQGADMRKATTTAASEYGTDEEYEYADKEFREAVIELNEDEKIEEGWSLIDGTSGELSEVKPEDFIY</sequence>
<dbReference type="RefSeq" id="XP_017997025.1">
    <property type="nucleotide sequence ID" value="XM_018143748.1"/>
</dbReference>
<keyword evidence="3" id="KW-1185">Reference proteome</keyword>
<evidence type="ECO:0000313" key="3">
    <source>
        <dbReference type="Proteomes" id="UP000038010"/>
    </source>
</evidence>
<evidence type="ECO:0000256" key="1">
    <source>
        <dbReference type="SAM" id="MobiDB-lite"/>
    </source>
</evidence>
<dbReference type="GeneID" id="28735628"/>
<dbReference type="EMBL" id="LFJN01000026">
    <property type="protein sequence ID" value="KPI37062.1"/>
    <property type="molecule type" value="Genomic_DNA"/>
</dbReference>
<proteinExistence type="predicted"/>
<gene>
    <name evidence="2" type="ORF">AB675_3676</name>
</gene>
<organism evidence="2 3">
    <name type="scientific">Cyphellophora attinorum</name>
    <dbReference type="NCBI Taxonomy" id="1664694"/>
    <lineage>
        <taxon>Eukaryota</taxon>
        <taxon>Fungi</taxon>
        <taxon>Dikarya</taxon>
        <taxon>Ascomycota</taxon>
        <taxon>Pezizomycotina</taxon>
        <taxon>Eurotiomycetes</taxon>
        <taxon>Chaetothyriomycetidae</taxon>
        <taxon>Chaetothyriales</taxon>
        <taxon>Cyphellophoraceae</taxon>
        <taxon>Cyphellophora</taxon>
    </lineage>
</organism>
<accession>A0A0N1H6N4</accession>
<feature type="compositionally biased region" description="Basic and acidic residues" evidence="1">
    <location>
        <begin position="220"/>
        <end position="229"/>
    </location>
</feature>
<dbReference type="AlphaFoldDB" id="A0A0N1H6N4"/>
<reference evidence="2 3" key="1">
    <citation type="submission" date="2015-06" db="EMBL/GenBank/DDBJ databases">
        <title>Draft genome of the ant-associated black yeast Phialophora attae CBS 131958.</title>
        <authorList>
            <person name="Moreno L.F."/>
            <person name="Stielow B.J."/>
            <person name="de Hoog S."/>
            <person name="Vicente V.A."/>
            <person name="Weiss V.A."/>
            <person name="de Vries M."/>
            <person name="Cruz L.M."/>
            <person name="Souza E.M."/>
        </authorList>
    </citation>
    <scope>NUCLEOTIDE SEQUENCE [LARGE SCALE GENOMIC DNA]</scope>
    <source>
        <strain evidence="2 3">CBS 131958</strain>
    </source>
</reference>
<evidence type="ECO:0000313" key="2">
    <source>
        <dbReference type="EMBL" id="KPI37062.1"/>
    </source>
</evidence>
<protein>
    <submittedName>
        <fullName evidence="2">Uncharacterized protein</fullName>
    </submittedName>
</protein>
<dbReference type="Proteomes" id="UP000038010">
    <property type="component" value="Unassembled WGS sequence"/>
</dbReference>
<feature type="region of interest" description="Disordered" evidence="1">
    <location>
        <begin position="220"/>
        <end position="242"/>
    </location>
</feature>
<dbReference type="VEuPathDB" id="FungiDB:AB675_3676"/>
<name>A0A0N1H6N4_9EURO</name>